<dbReference type="SUPFAM" id="SSF64263">
    <property type="entry name" value="Prokaryotic ribosomal protein L17"/>
    <property type="match status" value="1"/>
</dbReference>
<comment type="subunit">
    <text evidence="4">Part of the 50S ribosomal subunit. Contacts protein L32.</text>
</comment>
<protein>
    <recommendedName>
        <fullName evidence="4">Large ribosomal subunit protein bL17</fullName>
    </recommendedName>
</protein>
<dbReference type="PANTHER" id="PTHR14413:SF16">
    <property type="entry name" value="LARGE RIBOSOMAL SUBUNIT PROTEIN BL17M"/>
    <property type="match status" value="1"/>
</dbReference>
<comment type="similarity">
    <text evidence="1 4 5">Belongs to the bacterial ribosomal protein bL17 family.</text>
</comment>
<gene>
    <name evidence="4" type="primary">rplQ</name>
    <name evidence="6" type="ORF">ENV62_07475</name>
</gene>
<name>A0A7C3WTN0_9BACT</name>
<dbReference type="EMBL" id="DTHB01000049">
    <property type="protein sequence ID" value="HGB15057.1"/>
    <property type="molecule type" value="Genomic_DNA"/>
</dbReference>
<evidence type="ECO:0000256" key="4">
    <source>
        <dbReference type="HAMAP-Rule" id="MF_01368"/>
    </source>
</evidence>
<evidence type="ECO:0000256" key="5">
    <source>
        <dbReference type="RuleBase" id="RU000660"/>
    </source>
</evidence>
<dbReference type="InterPro" id="IPR000456">
    <property type="entry name" value="Ribosomal_bL17"/>
</dbReference>
<dbReference type="FunFam" id="3.90.1030.10:FF:000001">
    <property type="entry name" value="50S ribosomal protein L17"/>
    <property type="match status" value="1"/>
</dbReference>
<organism evidence="6">
    <name type="scientific">Desulfobacca acetoxidans</name>
    <dbReference type="NCBI Taxonomy" id="60893"/>
    <lineage>
        <taxon>Bacteria</taxon>
        <taxon>Pseudomonadati</taxon>
        <taxon>Thermodesulfobacteriota</taxon>
        <taxon>Desulfobaccia</taxon>
        <taxon>Desulfobaccales</taxon>
        <taxon>Desulfobaccaceae</taxon>
        <taxon>Desulfobacca</taxon>
    </lineage>
</organism>
<dbReference type="Pfam" id="PF01196">
    <property type="entry name" value="Ribosomal_L17"/>
    <property type="match status" value="1"/>
</dbReference>
<evidence type="ECO:0000256" key="2">
    <source>
        <dbReference type="ARBA" id="ARBA00022980"/>
    </source>
</evidence>
<evidence type="ECO:0000313" key="6">
    <source>
        <dbReference type="EMBL" id="HGB15057.1"/>
    </source>
</evidence>
<keyword evidence="3 4" id="KW-0687">Ribonucleoprotein</keyword>
<proteinExistence type="inferred from homology"/>
<dbReference type="PANTHER" id="PTHR14413">
    <property type="entry name" value="RIBOSOMAL PROTEIN L17"/>
    <property type="match status" value="1"/>
</dbReference>
<dbReference type="GO" id="GO:0022625">
    <property type="term" value="C:cytosolic large ribosomal subunit"/>
    <property type="evidence" value="ECO:0007669"/>
    <property type="project" value="TreeGrafter"/>
</dbReference>
<dbReference type="HAMAP" id="MF_01368">
    <property type="entry name" value="Ribosomal_bL17"/>
    <property type="match status" value="1"/>
</dbReference>
<sequence length="133" mass="15034">MRHLKAGRRLSRTTEHRQAMLRNLVTSLIEYERVETTPAKAKEARKLAEAIITLAKRGDLHARRQALAVIRTKKAHAKLFGEIRERFQDRFGGYTRIIPLGFRRGDGAPVSVLELVGRPEKLPKSKKKKAAAG</sequence>
<dbReference type="GO" id="GO:0003735">
    <property type="term" value="F:structural constituent of ribosome"/>
    <property type="evidence" value="ECO:0007669"/>
    <property type="project" value="InterPro"/>
</dbReference>
<keyword evidence="2 4" id="KW-0689">Ribosomal protein</keyword>
<dbReference type="Gene3D" id="3.90.1030.10">
    <property type="entry name" value="Ribosomal protein L17"/>
    <property type="match status" value="1"/>
</dbReference>
<evidence type="ECO:0000256" key="1">
    <source>
        <dbReference type="ARBA" id="ARBA00008777"/>
    </source>
</evidence>
<dbReference type="AlphaFoldDB" id="A0A7C3WTN0"/>
<dbReference type="InterPro" id="IPR036373">
    <property type="entry name" value="Ribosomal_bL17_sf"/>
</dbReference>
<reference evidence="6" key="1">
    <citation type="journal article" date="2020" name="mSystems">
        <title>Genome- and Community-Level Interaction Insights into Carbon Utilization and Element Cycling Functions of Hydrothermarchaeota in Hydrothermal Sediment.</title>
        <authorList>
            <person name="Zhou Z."/>
            <person name="Liu Y."/>
            <person name="Xu W."/>
            <person name="Pan J."/>
            <person name="Luo Z.H."/>
            <person name="Li M."/>
        </authorList>
    </citation>
    <scope>NUCLEOTIDE SEQUENCE [LARGE SCALE GENOMIC DNA]</scope>
    <source>
        <strain evidence="6">SpSt-776</strain>
    </source>
</reference>
<dbReference type="NCBIfam" id="TIGR00059">
    <property type="entry name" value="L17"/>
    <property type="match status" value="1"/>
</dbReference>
<accession>A0A7C3WTN0</accession>
<evidence type="ECO:0000256" key="3">
    <source>
        <dbReference type="ARBA" id="ARBA00023274"/>
    </source>
</evidence>
<dbReference type="GO" id="GO:0006412">
    <property type="term" value="P:translation"/>
    <property type="evidence" value="ECO:0007669"/>
    <property type="project" value="UniProtKB-UniRule"/>
</dbReference>
<comment type="caution">
    <text evidence="6">The sequence shown here is derived from an EMBL/GenBank/DDBJ whole genome shotgun (WGS) entry which is preliminary data.</text>
</comment>